<organism evidence="1 2">
    <name type="scientific">Heyndrickxia coagulans</name>
    <name type="common">Weizmannia coagulans</name>
    <dbReference type="NCBI Taxonomy" id="1398"/>
    <lineage>
        <taxon>Bacteria</taxon>
        <taxon>Bacillati</taxon>
        <taxon>Bacillota</taxon>
        <taxon>Bacilli</taxon>
        <taxon>Bacillales</taxon>
        <taxon>Bacillaceae</taxon>
        <taxon>Heyndrickxia</taxon>
    </lineage>
</organism>
<accession>A0AAN0WC96</accession>
<reference evidence="2" key="1">
    <citation type="submission" date="2015-01" db="EMBL/GenBank/DDBJ databases">
        <title>Comparative genome analysis of Bacillus coagulans HM-08, Clostridium butyricum HM-68, Bacillus subtilis HM-66 and Bacillus paralicheniformis BL-09.</title>
        <authorList>
            <person name="Zhang H."/>
        </authorList>
    </citation>
    <scope>NUCLEOTIDE SEQUENCE [LARGE SCALE GENOMIC DNA]</scope>
    <source>
        <strain evidence="2">HM-08</strain>
    </source>
</reference>
<proteinExistence type="predicted"/>
<dbReference type="Proteomes" id="UP000032024">
    <property type="component" value="Chromosome"/>
</dbReference>
<keyword evidence="2" id="KW-1185">Reference proteome</keyword>
<gene>
    <name evidence="1" type="ORF">SB48_HM08orf04343</name>
</gene>
<name>A0AAN0WC96_HEYCO</name>
<sequence>MPFIHRTKNFKNRPGLFIEKFAKASEKAGMLPAFLRFFQAWSARQAR</sequence>
<dbReference type="EMBL" id="CP010525">
    <property type="protein sequence ID" value="AJO23520.1"/>
    <property type="molecule type" value="Genomic_DNA"/>
</dbReference>
<protein>
    <submittedName>
        <fullName evidence="1">Uncharacterized protein</fullName>
    </submittedName>
</protein>
<evidence type="ECO:0000313" key="2">
    <source>
        <dbReference type="Proteomes" id="UP000032024"/>
    </source>
</evidence>
<dbReference type="AlphaFoldDB" id="A0AAN0WC96"/>
<evidence type="ECO:0000313" key="1">
    <source>
        <dbReference type="EMBL" id="AJO23520.1"/>
    </source>
</evidence>